<feature type="chain" id="PRO_5045182206" evidence="1">
    <location>
        <begin position="21"/>
        <end position="272"/>
    </location>
</feature>
<evidence type="ECO:0000313" key="3">
    <source>
        <dbReference type="Proteomes" id="UP001596958"/>
    </source>
</evidence>
<dbReference type="SUPFAM" id="SSF49464">
    <property type="entry name" value="Carboxypeptidase regulatory domain-like"/>
    <property type="match status" value="1"/>
</dbReference>
<dbReference type="Gene3D" id="2.60.40.1120">
    <property type="entry name" value="Carboxypeptidase-like, regulatory domain"/>
    <property type="match status" value="1"/>
</dbReference>
<accession>A0ABW2YU84</accession>
<name>A0ABW2YU84_9SPHI</name>
<evidence type="ECO:0000313" key="2">
    <source>
        <dbReference type="EMBL" id="MFD0749999.1"/>
    </source>
</evidence>
<evidence type="ECO:0000256" key="1">
    <source>
        <dbReference type="SAM" id="SignalP"/>
    </source>
</evidence>
<keyword evidence="1" id="KW-0732">Signal</keyword>
<dbReference type="RefSeq" id="WP_377098858.1">
    <property type="nucleotide sequence ID" value="NZ_JBHTHU010000005.1"/>
</dbReference>
<protein>
    <submittedName>
        <fullName evidence="2">Carboxypeptidase-like regulatory domain-containing protein</fullName>
    </submittedName>
</protein>
<dbReference type="Pfam" id="PF13715">
    <property type="entry name" value="CarbopepD_reg_2"/>
    <property type="match status" value="1"/>
</dbReference>
<sequence length="272" mass="30037">MKRIFSAFLILILSISLAHAQKISGWVKDAKTGETLPYVNIGVIGRAVGTVSNDAGKYSITLNNNADDSLRFSMIGYKPQAYVIKELATRQGDLNISLVPDVKQLGEVKVTNRKWKTGVLGNTTKSQSTSAGFHDNQLGHEIGIIIKTKRSPTWLKRFNASIVKNDLDSVIMRLNVYSVKDGMPDKNLLHDNIFVTVKKGQKAIDVDLTPYNIMVEDKFFIGLEWIKTEPGHGLMFSAALFFASPIISRETSQAAWEKLGIAGVGFNVTAEY</sequence>
<comment type="caution">
    <text evidence="2">The sequence shown here is derived from an EMBL/GenBank/DDBJ whole genome shotgun (WGS) entry which is preliminary data.</text>
</comment>
<feature type="signal peptide" evidence="1">
    <location>
        <begin position="1"/>
        <end position="20"/>
    </location>
</feature>
<dbReference type="EMBL" id="JBHTHU010000005">
    <property type="protein sequence ID" value="MFD0749999.1"/>
    <property type="molecule type" value="Genomic_DNA"/>
</dbReference>
<reference evidence="3" key="1">
    <citation type="journal article" date="2019" name="Int. J. Syst. Evol. Microbiol.">
        <title>The Global Catalogue of Microorganisms (GCM) 10K type strain sequencing project: providing services to taxonomists for standard genome sequencing and annotation.</title>
        <authorList>
            <consortium name="The Broad Institute Genomics Platform"/>
            <consortium name="The Broad Institute Genome Sequencing Center for Infectious Disease"/>
            <person name="Wu L."/>
            <person name="Ma J."/>
        </authorList>
    </citation>
    <scope>NUCLEOTIDE SEQUENCE [LARGE SCALE GENOMIC DNA]</scope>
    <source>
        <strain evidence="3">CCUG 63418</strain>
    </source>
</reference>
<gene>
    <name evidence="2" type="ORF">ACFQZS_07590</name>
</gene>
<keyword evidence="3" id="KW-1185">Reference proteome</keyword>
<proteinExistence type="predicted"/>
<dbReference type="InterPro" id="IPR008969">
    <property type="entry name" value="CarboxyPept-like_regulatory"/>
</dbReference>
<organism evidence="2 3">
    <name type="scientific">Mucilaginibacter calamicampi</name>
    <dbReference type="NCBI Taxonomy" id="1302352"/>
    <lineage>
        <taxon>Bacteria</taxon>
        <taxon>Pseudomonadati</taxon>
        <taxon>Bacteroidota</taxon>
        <taxon>Sphingobacteriia</taxon>
        <taxon>Sphingobacteriales</taxon>
        <taxon>Sphingobacteriaceae</taxon>
        <taxon>Mucilaginibacter</taxon>
    </lineage>
</organism>
<dbReference type="Proteomes" id="UP001596958">
    <property type="component" value="Unassembled WGS sequence"/>
</dbReference>